<dbReference type="AlphaFoldDB" id="A0A0B6XFS3"/>
<accession>A0A0B6XFS3</accession>
<dbReference type="EMBL" id="FO818638">
    <property type="protein sequence ID" value="CDM92176.1"/>
    <property type="molecule type" value="Genomic_DNA"/>
</dbReference>
<evidence type="ECO:0000256" key="1">
    <source>
        <dbReference type="SAM" id="MobiDB-lite"/>
    </source>
</evidence>
<dbReference type="KEGG" id="xbv:XBW1_mp0057"/>
<evidence type="ECO:0000313" key="2">
    <source>
        <dbReference type="EMBL" id="CDM92176.1"/>
    </source>
</evidence>
<evidence type="ECO:0000313" key="3">
    <source>
        <dbReference type="Proteomes" id="UP000032930"/>
    </source>
</evidence>
<proteinExistence type="predicted"/>
<name>A0A0B6XFS3_XENBV</name>
<dbReference type="Proteomes" id="UP000032930">
    <property type="component" value="Plasmid megaplasmid"/>
</dbReference>
<organism evidence="2 3">
    <name type="scientific">Xenorhabdus bovienii</name>
    <name type="common">Xenorhabdus nematophila subsp. bovienii</name>
    <dbReference type="NCBI Taxonomy" id="40576"/>
    <lineage>
        <taxon>Bacteria</taxon>
        <taxon>Pseudomonadati</taxon>
        <taxon>Pseudomonadota</taxon>
        <taxon>Gammaproteobacteria</taxon>
        <taxon>Enterobacterales</taxon>
        <taxon>Morganellaceae</taxon>
        <taxon>Xenorhabdus</taxon>
    </lineage>
</organism>
<reference evidence="2 3" key="1">
    <citation type="submission" date="2014-02" db="EMBL/GenBank/DDBJ databases">
        <authorList>
            <person name="Genoscope - CEA"/>
        </authorList>
    </citation>
    <scope>NUCLEOTIDE SEQUENCE [LARGE SCALE GENOMIC DNA]</scope>
    <source>
        <strain evidence="2 3">CS03</strain>
        <plasmid evidence="3">Plasmid</plasmid>
    </source>
</reference>
<sequence>MDAFSDRIFEEKYKDFLKVRKGWLDIVFKYAVYIDINAQGAACRPVAILTDKESLHRAEELIRAWQQFTEFAEHKRTASLSPISSQIYFPVPTILNNVNSFLIGSFEATTTTNFVREDILRKIDKKLNQLYKAKNKDSFTITDLEHDKAIIGSYPAGTMFRRRVSGYNDIILDVSKNTGRKPKRPGRSKNPKDDRYRVGTYGVIIEGNSLNTPDAYDINDGDKLTYNSCYDMISPVRCSLFAGSSLYLISDVERVKEARKTIARQKTHESPITRKNDPAQKEEKRLNKIAEEKLKAQQYAQQKKLY</sequence>
<dbReference type="RefSeq" id="WP_046338192.1">
    <property type="nucleotide sequence ID" value="NZ_CAWMEF010000003.1"/>
</dbReference>
<feature type="region of interest" description="Disordered" evidence="1">
    <location>
        <begin position="262"/>
        <end position="283"/>
    </location>
</feature>
<gene>
    <name evidence="2" type="ORF">XBW1_mp0057</name>
</gene>
<protein>
    <submittedName>
        <fullName evidence="2">Putative phage repressor protein CI</fullName>
    </submittedName>
</protein>
<feature type="compositionally biased region" description="Basic residues" evidence="1">
    <location>
        <begin position="178"/>
        <end position="189"/>
    </location>
</feature>
<feature type="region of interest" description="Disordered" evidence="1">
    <location>
        <begin position="175"/>
        <end position="195"/>
    </location>
</feature>